<proteinExistence type="inferred from homology"/>
<comment type="similarity">
    <text evidence="3 11 12">Belongs to the iron-sulfur dependent L-serine dehydratase family.</text>
</comment>
<keyword evidence="8 11" id="KW-0411">Iron-sulfur</keyword>
<evidence type="ECO:0000256" key="2">
    <source>
        <dbReference type="ARBA" id="ARBA00004742"/>
    </source>
</evidence>
<reference evidence="14 15" key="1">
    <citation type="submission" date="2018-08" db="EMBL/GenBank/DDBJ databases">
        <title>Genomic Encyclopedia of Type Strains, Phase III (KMG-III): the genomes of soil and plant-associated and newly described type strains.</title>
        <authorList>
            <person name="Whitman W."/>
        </authorList>
    </citation>
    <scope>NUCLEOTIDE SEQUENCE [LARGE SCALE GENOMIC DNA]</scope>
    <source>
        <strain evidence="14 15">CGMCC 1.10966</strain>
    </source>
</reference>
<keyword evidence="9 11" id="KW-0456">Lyase</keyword>
<dbReference type="InterPro" id="IPR002912">
    <property type="entry name" value="ACT_dom"/>
</dbReference>
<dbReference type="Pfam" id="PF03315">
    <property type="entry name" value="SDH_beta"/>
    <property type="match status" value="1"/>
</dbReference>
<evidence type="ECO:0000313" key="14">
    <source>
        <dbReference type="EMBL" id="REE92841.1"/>
    </source>
</evidence>
<name>A0A3D9SQ85_9BACL</name>
<dbReference type="RefSeq" id="WP_116187761.1">
    <property type="nucleotide sequence ID" value="NZ_QTTN01000003.1"/>
</dbReference>
<keyword evidence="7 11" id="KW-0408">Iron</keyword>
<dbReference type="InterPro" id="IPR045865">
    <property type="entry name" value="ACT-like_dom_sf"/>
</dbReference>
<sequence>MRFKDVFSIIGPSMVGPSSSHTAGAVRIGLVAHQLLGAVPKRAEILFYGSFAATYQGHGTDIAIVSGLLGFATDDIRIPNALSVAGEQGMDVIFGQGKGLFSHPNTVKLLLETSEPEARKLSLVGTSIGGGNIEIVSVNEFRVKITGDYPTLVILHEDRTGIIADVTSMLKSERVNIGYMSVDRKGRSGQALTVLELDDMLPDSLIPALQTIDHVQHISKIDLSQF</sequence>
<evidence type="ECO:0000256" key="10">
    <source>
        <dbReference type="ARBA" id="ARBA00049406"/>
    </source>
</evidence>
<evidence type="ECO:0000256" key="3">
    <source>
        <dbReference type="ARBA" id="ARBA00008636"/>
    </source>
</evidence>
<evidence type="ECO:0000256" key="8">
    <source>
        <dbReference type="ARBA" id="ARBA00023014"/>
    </source>
</evidence>
<keyword evidence="5 11" id="KW-0004">4Fe-4S</keyword>
<comment type="pathway">
    <text evidence="2 11">Carbohydrate biosynthesis; gluconeogenesis.</text>
</comment>
<dbReference type="Pfam" id="PF01842">
    <property type="entry name" value="ACT"/>
    <property type="match status" value="1"/>
</dbReference>
<protein>
    <recommendedName>
        <fullName evidence="11">L-serine deaminase</fullName>
    </recommendedName>
</protein>
<dbReference type="GO" id="GO:0051539">
    <property type="term" value="F:4 iron, 4 sulfur cluster binding"/>
    <property type="evidence" value="ECO:0007669"/>
    <property type="project" value="UniProtKB-UniRule"/>
</dbReference>
<evidence type="ECO:0000256" key="9">
    <source>
        <dbReference type="ARBA" id="ARBA00023239"/>
    </source>
</evidence>
<evidence type="ECO:0000256" key="6">
    <source>
        <dbReference type="ARBA" id="ARBA00022723"/>
    </source>
</evidence>
<dbReference type="PIRSF" id="PIRSF036692">
    <property type="entry name" value="SDH_B"/>
    <property type="match status" value="1"/>
</dbReference>
<dbReference type="SUPFAM" id="SSF55021">
    <property type="entry name" value="ACT-like"/>
    <property type="match status" value="1"/>
</dbReference>
<comment type="catalytic activity">
    <reaction evidence="10 11 12">
        <text>L-serine = pyruvate + NH4(+)</text>
        <dbReference type="Rhea" id="RHEA:19169"/>
        <dbReference type="ChEBI" id="CHEBI:15361"/>
        <dbReference type="ChEBI" id="CHEBI:28938"/>
        <dbReference type="ChEBI" id="CHEBI:33384"/>
        <dbReference type="EC" id="4.3.1.17"/>
    </reaction>
</comment>
<dbReference type="AlphaFoldDB" id="A0A3D9SQ85"/>
<dbReference type="InterPro" id="IPR051318">
    <property type="entry name" value="Fe-S_L-Ser"/>
</dbReference>
<dbReference type="SUPFAM" id="SSF143548">
    <property type="entry name" value="Serine metabolism enzymes domain"/>
    <property type="match status" value="1"/>
</dbReference>
<dbReference type="PANTHER" id="PTHR30182">
    <property type="entry name" value="L-SERINE DEHYDRATASE"/>
    <property type="match status" value="1"/>
</dbReference>
<dbReference type="GO" id="GO:0006094">
    <property type="term" value="P:gluconeogenesis"/>
    <property type="evidence" value="ECO:0007669"/>
    <property type="project" value="UniProtKB-UniRule"/>
</dbReference>
<evidence type="ECO:0000313" key="15">
    <source>
        <dbReference type="Proteomes" id="UP000256304"/>
    </source>
</evidence>
<accession>A0A3D9SQ85</accession>
<dbReference type="InterPro" id="IPR004643">
    <property type="entry name" value="Fe-S_L-Ser_bsu"/>
</dbReference>
<dbReference type="GO" id="GO:0003941">
    <property type="term" value="F:L-serine ammonia-lyase activity"/>
    <property type="evidence" value="ECO:0007669"/>
    <property type="project" value="UniProtKB-UniRule"/>
</dbReference>
<dbReference type="Gene3D" id="3.30.70.260">
    <property type="match status" value="1"/>
</dbReference>
<evidence type="ECO:0000256" key="11">
    <source>
        <dbReference type="PIRNR" id="PIRNR036692"/>
    </source>
</evidence>
<dbReference type="PANTHER" id="PTHR30182:SF12">
    <property type="entry name" value="L-SERINE DEHYDRATASE, BETA CHAIN-RELATED"/>
    <property type="match status" value="1"/>
</dbReference>
<keyword evidence="15" id="KW-1185">Reference proteome</keyword>
<organism evidence="14 15">
    <name type="scientific">Paenibacillus taihuensis</name>
    <dbReference type="NCBI Taxonomy" id="1156355"/>
    <lineage>
        <taxon>Bacteria</taxon>
        <taxon>Bacillati</taxon>
        <taxon>Bacillota</taxon>
        <taxon>Bacilli</taxon>
        <taxon>Bacillales</taxon>
        <taxon>Paenibacillaceae</taxon>
        <taxon>Paenibacillus</taxon>
    </lineage>
</organism>
<dbReference type="UniPathway" id="UPA00138"/>
<evidence type="ECO:0000256" key="7">
    <source>
        <dbReference type="ARBA" id="ARBA00023004"/>
    </source>
</evidence>
<dbReference type="InterPro" id="IPR005131">
    <property type="entry name" value="Ser_deHydtase_bsu"/>
</dbReference>
<gene>
    <name evidence="14" type="ORF">A8990_103146</name>
</gene>
<dbReference type="Gene3D" id="3.30.1330.90">
    <property type="entry name" value="D-3-phosphoglycerate dehydrogenase, domain 3"/>
    <property type="match status" value="1"/>
</dbReference>
<dbReference type="GO" id="GO:0046872">
    <property type="term" value="F:metal ion binding"/>
    <property type="evidence" value="ECO:0007669"/>
    <property type="project" value="UniProtKB-UniRule"/>
</dbReference>
<dbReference type="EMBL" id="QTTN01000003">
    <property type="protein sequence ID" value="REE92841.1"/>
    <property type="molecule type" value="Genomic_DNA"/>
</dbReference>
<comment type="cofactor">
    <cofactor evidence="1 12">
        <name>[4Fe-4S] cluster</name>
        <dbReference type="ChEBI" id="CHEBI:49883"/>
    </cofactor>
</comment>
<evidence type="ECO:0000256" key="12">
    <source>
        <dbReference type="RuleBase" id="RU366059"/>
    </source>
</evidence>
<dbReference type="PROSITE" id="PS51671">
    <property type="entry name" value="ACT"/>
    <property type="match status" value="1"/>
</dbReference>
<keyword evidence="6 11" id="KW-0479">Metal-binding</keyword>
<evidence type="ECO:0000256" key="5">
    <source>
        <dbReference type="ARBA" id="ARBA00022485"/>
    </source>
</evidence>
<dbReference type="CDD" id="cd04903">
    <property type="entry name" value="ACT_LSD"/>
    <property type="match status" value="1"/>
</dbReference>
<dbReference type="OrthoDB" id="9813137at2"/>
<dbReference type="Proteomes" id="UP000256304">
    <property type="component" value="Unassembled WGS sequence"/>
</dbReference>
<feature type="domain" description="ACT" evidence="13">
    <location>
        <begin position="151"/>
        <end position="226"/>
    </location>
</feature>
<dbReference type="NCBIfam" id="TIGR00719">
    <property type="entry name" value="sda_beta"/>
    <property type="match status" value="1"/>
</dbReference>
<evidence type="ECO:0000256" key="4">
    <source>
        <dbReference type="ARBA" id="ARBA00022432"/>
    </source>
</evidence>
<evidence type="ECO:0000259" key="13">
    <source>
        <dbReference type="PROSITE" id="PS51671"/>
    </source>
</evidence>
<keyword evidence="4 11" id="KW-0312">Gluconeogenesis</keyword>
<comment type="caution">
    <text evidence="14">The sequence shown here is derived from an EMBL/GenBank/DDBJ whole genome shotgun (WGS) entry which is preliminary data.</text>
</comment>
<dbReference type="InterPro" id="IPR029009">
    <property type="entry name" value="ASB_dom_sf"/>
</dbReference>
<evidence type="ECO:0000256" key="1">
    <source>
        <dbReference type="ARBA" id="ARBA00001966"/>
    </source>
</evidence>